<sequence>MAAALGDILLVLLSREPRSVLDLRQGYADLFGDRPVPDVIRIVAALTRLERGGFIRTVAWDPGSRSGARRVVALTPAGQRRQQTWLLDPPPDVDRSEVYARAMLAVAYADRDTFDGAIGACRKVVDRQRSAIEDRTGAAGPVQGARASFEVAALTSLGGWLHHLRDTLP</sequence>
<keyword evidence="2" id="KW-1185">Reference proteome</keyword>
<dbReference type="InterPro" id="IPR036390">
    <property type="entry name" value="WH_DNA-bd_sf"/>
</dbReference>
<dbReference type="EMBL" id="JACHNH010000001">
    <property type="protein sequence ID" value="MBB4764749.1"/>
    <property type="molecule type" value="Genomic_DNA"/>
</dbReference>
<dbReference type="InterPro" id="IPR036388">
    <property type="entry name" value="WH-like_DNA-bd_sf"/>
</dbReference>
<gene>
    <name evidence="1" type="ORF">BJ971_005305</name>
</gene>
<dbReference type="Gene3D" id="1.10.10.10">
    <property type="entry name" value="Winged helix-like DNA-binding domain superfamily/Winged helix DNA-binding domain"/>
    <property type="match status" value="1"/>
</dbReference>
<evidence type="ECO:0000313" key="2">
    <source>
        <dbReference type="Proteomes" id="UP000578112"/>
    </source>
</evidence>
<dbReference type="Proteomes" id="UP000578112">
    <property type="component" value="Unassembled WGS sequence"/>
</dbReference>
<dbReference type="SUPFAM" id="SSF46785">
    <property type="entry name" value="Winged helix' DNA-binding domain"/>
    <property type="match status" value="1"/>
</dbReference>
<evidence type="ECO:0000313" key="1">
    <source>
        <dbReference type="EMBL" id="MBB4764749.1"/>
    </source>
</evidence>
<dbReference type="RefSeq" id="WP_184995905.1">
    <property type="nucleotide sequence ID" value="NZ_BOMK01000003.1"/>
</dbReference>
<dbReference type="AlphaFoldDB" id="A0A7W7MSN9"/>
<reference evidence="1 2" key="1">
    <citation type="submission" date="2020-08" db="EMBL/GenBank/DDBJ databases">
        <title>Sequencing the genomes of 1000 actinobacteria strains.</title>
        <authorList>
            <person name="Klenk H.-P."/>
        </authorList>
    </citation>
    <scope>NUCLEOTIDE SEQUENCE [LARGE SCALE GENOMIC DNA]</scope>
    <source>
        <strain evidence="1 2">DSM 43149</strain>
    </source>
</reference>
<protein>
    <submittedName>
        <fullName evidence="1">DNA-binding PadR family transcriptional regulator</fullName>
    </submittedName>
</protein>
<organism evidence="1 2">
    <name type="scientific">Actinoplanes digitatis</name>
    <dbReference type="NCBI Taxonomy" id="1868"/>
    <lineage>
        <taxon>Bacteria</taxon>
        <taxon>Bacillati</taxon>
        <taxon>Actinomycetota</taxon>
        <taxon>Actinomycetes</taxon>
        <taxon>Micromonosporales</taxon>
        <taxon>Micromonosporaceae</taxon>
        <taxon>Actinoplanes</taxon>
    </lineage>
</organism>
<name>A0A7W7MSN9_9ACTN</name>
<proteinExistence type="predicted"/>
<comment type="caution">
    <text evidence="1">The sequence shown here is derived from an EMBL/GenBank/DDBJ whole genome shotgun (WGS) entry which is preliminary data.</text>
</comment>
<accession>A0A7W7MSN9</accession>
<dbReference type="GO" id="GO:0003677">
    <property type="term" value="F:DNA binding"/>
    <property type="evidence" value="ECO:0007669"/>
    <property type="project" value="UniProtKB-KW"/>
</dbReference>
<keyword evidence="1" id="KW-0238">DNA-binding</keyword>